<name>X1I2M1_9ZZZZ</name>
<sequence>AVLVLLEVHFGLADEVKTARNTNQVFFADGVFSEL</sequence>
<evidence type="ECO:0000313" key="1">
    <source>
        <dbReference type="EMBL" id="GAH76656.1"/>
    </source>
</evidence>
<proteinExistence type="predicted"/>
<protein>
    <submittedName>
        <fullName evidence="1">Uncharacterized protein</fullName>
    </submittedName>
</protein>
<organism evidence="1">
    <name type="scientific">marine sediment metagenome</name>
    <dbReference type="NCBI Taxonomy" id="412755"/>
    <lineage>
        <taxon>unclassified sequences</taxon>
        <taxon>metagenomes</taxon>
        <taxon>ecological metagenomes</taxon>
    </lineage>
</organism>
<dbReference type="AlphaFoldDB" id="X1I2M1"/>
<comment type="caution">
    <text evidence="1">The sequence shown here is derived from an EMBL/GenBank/DDBJ whole genome shotgun (WGS) entry which is preliminary data.</text>
</comment>
<gene>
    <name evidence="1" type="ORF">S03H2_64040</name>
</gene>
<reference evidence="1" key="1">
    <citation type="journal article" date="2014" name="Front. Microbiol.">
        <title>High frequency of phylogenetically diverse reductive dehalogenase-homologous genes in deep subseafloor sedimentary metagenomes.</title>
        <authorList>
            <person name="Kawai M."/>
            <person name="Futagami T."/>
            <person name="Toyoda A."/>
            <person name="Takaki Y."/>
            <person name="Nishi S."/>
            <person name="Hori S."/>
            <person name="Arai W."/>
            <person name="Tsubouchi T."/>
            <person name="Morono Y."/>
            <person name="Uchiyama I."/>
            <person name="Ito T."/>
            <person name="Fujiyama A."/>
            <person name="Inagaki F."/>
            <person name="Takami H."/>
        </authorList>
    </citation>
    <scope>NUCLEOTIDE SEQUENCE</scope>
    <source>
        <strain evidence="1">Expedition CK06-06</strain>
    </source>
</reference>
<accession>X1I2M1</accession>
<feature type="non-terminal residue" evidence="1">
    <location>
        <position position="1"/>
    </location>
</feature>
<dbReference type="EMBL" id="BARU01041551">
    <property type="protein sequence ID" value="GAH76656.1"/>
    <property type="molecule type" value="Genomic_DNA"/>
</dbReference>